<evidence type="ECO:0000256" key="1">
    <source>
        <dbReference type="ARBA" id="ARBA00006484"/>
    </source>
</evidence>
<dbReference type="PANTHER" id="PTHR24321:SF13">
    <property type="entry name" value="2,3-DIHYDRO-2,3-DIHYDROXYBENZOATE DEHYDROGENASE"/>
    <property type="match status" value="1"/>
</dbReference>
<dbReference type="PRINTS" id="PR01397">
    <property type="entry name" value="DHBDHDRGNASE"/>
</dbReference>
<evidence type="ECO:0000313" key="3">
    <source>
        <dbReference type="EMBL" id="GAA1091254.1"/>
    </source>
</evidence>
<dbReference type="Pfam" id="PF13561">
    <property type="entry name" value="adh_short_C2"/>
    <property type="match status" value="1"/>
</dbReference>
<sequence>MVAPGTTATPMLQALWTDPDAARAQALAGEPEKHRLGIPLGRIADPEDIADTVLYLLSQQARHITMQQLVVDGGASL</sequence>
<dbReference type="InterPro" id="IPR036291">
    <property type="entry name" value="NAD(P)-bd_dom_sf"/>
</dbReference>
<comment type="caution">
    <text evidence="3">The sequence shown here is derived from an EMBL/GenBank/DDBJ whole genome shotgun (WGS) entry which is preliminary data.</text>
</comment>
<dbReference type="Proteomes" id="UP001501581">
    <property type="component" value="Unassembled WGS sequence"/>
</dbReference>
<dbReference type="PANTHER" id="PTHR24321">
    <property type="entry name" value="DEHYDROGENASES, SHORT CHAIN"/>
    <property type="match status" value="1"/>
</dbReference>
<dbReference type="InterPro" id="IPR003560">
    <property type="entry name" value="DHB_DH"/>
</dbReference>
<reference evidence="3 4" key="1">
    <citation type="journal article" date="2019" name="Int. J. Syst. Evol. Microbiol.">
        <title>The Global Catalogue of Microorganisms (GCM) 10K type strain sequencing project: providing services to taxonomists for standard genome sequencing and annotation.</title>
        <authorList>
            <consortium name="The Broad Institute Genomics Platform"/>
            <consortium name="The Broad Institute Genome Sequencing Center for Infectious Disease"/>
            <person name="Wu L."/>
            <person name="Ma J."/>
        </authorList>
    </citation>
    <scope>NUCLEOTIDE SEQUENCE [LARGE SCALE GENOMIC DNA]</scope>
    <source>
        <strain evidence="3 4">JCM 13008</strain>
    </source>
</reference>
<dbReference type="SUPFAM" id="SSF51735">
    <property type="entry name" value="NAD(P)-binding Rossmann-fold domains"/>
    <property type="match status" value="1"/>
</dbReference>
<accession>A0ABN1TK33</accession>
<dbReference type="Gene3D" id="3.40.50.720">
    <property type="entry name" value="NAD(P)-binding Rossmann-like Domain"/>
    <property type="match status" value="1"/>
</dbReference>
<gene>
    <name evidence="3" type="ORF">GCM10009668_02490</name>
</gene>
<evidence type="ECO:0000313" key="4">
    <source>
        <dbReference type="Proteomes" id="UP001501581"/>
    </source>
</evidence>
<dbReference type="InterPro" id="IPR002347">
    <property type="entry name" value="SDR_fam"/>
</dbReference>
<protein>
    <recommendedName>
        <fullName evidence="5">SDR family oxidoreductase</fullName>
    </recommendedName>
</protein>
<keyword evidence="4" id="KW-1185">Reference proteome</keyword>
<name>A0ABN1TK33_9ACTN</name>
<organism evidence="3 4">
    <name type="scientific">Nocardioides dubius</name>
    <dbReference type="NCBI Taxonomy" id="317019"/>
    <lineage>
        <taxon>Bacteria</taxon>
        <taxon>Bacillati</taxon>
        <taxon>Actinomycetota</taxon>
        <taxon>Actinomycetes</taxon>
        <taxon>Propionibacteriales</taxon>
        <taxon>Nocardioidaceae</taxon>
        <taxon>Nocardioides</taxon>
    </lineage>
</organism>
<dbReference type="EMBL" id="BAAALG010000001">
    <property type="protein sequence ID" value="GAA1091254.1"/>
    <property type="molecule type" value="Genomic_DNA"/>
</dbReference>
<evidence type="ECO:0008006" key="5">
    <source>
        <dbReference type="Google" id="ProtNLM"/>
    </source>
</evidence>
<evidence type="ECO:0000256" key="2">
    <source>
        <dbReference type="ARBA" id="ARBA00023002"/>
    </source>
</evidence>
<keyword evidence="2" id="KW-0560">Oxidoreductase</keyword>
<proteinExistence type="inferred from homology"/>
<comment type="similarity">
    <text evidence="1">Belongs to the short-chain dehydrogenases/reductases (SDR) family.</text>
</comment>